<evidence type="ECO:0000256" key="1">
    <source>
        <dbReference type="SAM" id="Phobius"/>
    </source>
</evidence>
<name>A0A848K9L0_9NOCA</name>
<proteinExistence type="predicted"/>
<dbReference type="AlphaFoldDB" id="A0A848K9L0"/>
<evidence type="ECO:0000313" key="3">
    <source>
        <dbReference type="Proteomes" id="UP000535543"/>
    </source>
</evidence>
<dbReference type="RefSeq" id="WP_169585799.1">
    <property type="nucleotide sequence ID" value="NZ_VCQU01000002.1"/>
</dbReference>
<reference evidence="2 3" key="2">
    <citation type="submission" date="2020-06" db="EMBL/GenBank/DDBJ databases">
        <title>Antribacter stalactiti gen. nov., sp. nov., a new member of the family Nacardiaceae isolated from a cave.</title>
        <authorList>
            <person name="Kim I.S."/>
        </authorList>
    </citation>
    <scope>NUCLEOTIDE SEQUENCE [LARGE SCALE GENOMIC DNA]</scope>
    <source>
        <strain evidence="2 3">YC2-7</strain>
    </source>
</reference>
<dbReference type="Proteomes" id="UP000535543">
    <property type="component" value="Unassembled WGS sequence"/>
</dbReference>
<comment type="caution">
    <text evidence="2">The sequence shown here is derived from an EMBL/GenBank/DDBJ whole genome shotgun (WGS) entry which is preliminary data.</text>
</comment>
<evidence type="ECO:0000313" key="2">
    <source>
        <dbReference type="EMBL" id="NMN95101.1"/>
    </source>
</evidence>
<feature type="transmembrane region" description="Helical" evidence="1">
    <location>
        <begin position="114"/>
        <end position="135"/>
    </location>
</feature>
<protein>
    <submittedName>
        <fullName evidence="2">Uncharacterized protein</fullName>
    </submittedName>
</protein>
<keyword evidence="1" id="KW-0812">Transmembrane</keyword>
<accession>A0A848K9L0</accession>
<dbReference type="EMBL" id="VCQU01000002">
    <property type="protein sequence ID" value="NMN95101.1"/>
    <property type="molecule type" value="Genomic_DNA"/>
</dbReference>
<keyword evidence="1" id="KW-1133">Transmembrane helix</keyword>
<keyword evidence="3" id="KW-1185">Reference proteome</keyword>
<organism evidence="2 3">
    <name type="scientific">Antrihabitans stalactiti</name>
    <dbReference type="NCBI Taxonomy" id="2584121"/>
    <lineage>
        <taxon>Bacteria</taxon>
        <taxon>Bacillati</taxon>
        <taxon>Actinomycetota</taxon>
        <taxon>Actinomycetes</taxon>
        <taxon>Mycobacteriales</taxon>
        <taxon>Nocardiaceae</taxon>
        <taxon>Antrihabitans</taxon>
    </lineage>
</organism>
<keyword evidence="1" id="KW-0472">Membrane</keyword>
<feature type="transmembrane region" description="Helical" evidence="1">
    <location>
        <begin position="20"/>
        <end position="41"/>
    </location>
</feature>
<sequence>MSEQQPAQRTIVVSVPGRRVWAMLAAVAALVLVIITIPLMATTMRDEFGDCGTVWASSDTWTYKSTYDGPAGYFNGYRSPEASAEAALNAMMADANVGAAAYEHCQVMHHDRKVLLSVLGGTALALLLVGGALWWTGRRGPNRALPAV</sequence>
<gene>
    <name evidence="2" type="ORF">FGL95_08660</name>
</gene>
<reference evidence="2 3" key="1">
    <citation type="submission" date="2019-05" db="EMBL/GenBank/DDBJ databases">
        <authorList>
            <person name="Lee S.D."/>
        </authorList>
    </citation>
    <scope>NUCLEOTIDE SEQUENCE [LARGE SCALE GENOMIC DNA]</scope>
    <source>
        <strain evidence="2 3">YC2-7</strain>
    </source>
</reference>